<gene>
    <name evidence="2" type="ORF">TPSB3V08_LOCUS7011</name>
</gene>
<sequence length="202" mass="21891">MSKYIVKSTEQTLKTSARADFIVFLIDISLNKDIDANYTFKAKLLCQELGSSKTFEYFALVFPGYCTADSSSELRATGVCVYVPSTWGGFGGWKPKPEHIPDCWEPDPEESYPDGGELYPEESYPGGGELYPEESYPDDSGESGPPNRDECGGSISGKSGIPHIPECEGLRQWDPKLPEIGRGGASSIAKSNNGSSMPGNKP</sequence>
<feature type="compositionally biased region" description="Acidic residues" evidence="1">
    <location>
        <begin position="131"/>
        <end position="141"/>
    </location>
</feature>
<evidence type="ECO:0000256" key="1">
    <source>
        <dbReference type="SAM" id="MobiDB-lite"/>
    </source>
</evidence>
<name>A0A7R9H5B5_TIMPO</name>
<dbReference type="EMBL" id="OD004341">
    <property type="protein sequence ID" value="CAD7409775.1"/>
    <property type="molecule type" value="Genomic_DNA"/>
</dbReference>
<dbReference type="AlphaFoldDB" id="A0A7R9H5B5"/>
<reference evidence="2" key="1">
    <citation type="submission" date="2020-11" db="EMBL/GenBank/DDBJ databases">
        <authorList>
            <person name="Tran Van P."/>
        </authorList>
    </citation>
    <scope>NUCLEOTIDE SEQUENCE</scope>
</reference>
<accession>A0A7R9H5B5</accession>
<protein>
    <submittedName>
        <fullName evidence="2">Uncharacterized protein</fullName>
    </submittedName>
</protein>
<proteinExistence type="predicted"/>
<feature type="compositionally biased region" description="Basic and acidic residues" evidence="1">
    <location>
        <begin position="165"/>
        <end position="179"/>
    </location>
</feature>
<evidence type="ECO:0000313" key="2">
    <source>
        <dbReference type="EMBL" id="CAD7409775.1"/>
    </source>
</evidence>
<feature type="region of interest" description="Disordered" evidence="1">
    <location>
        <begin position="100"/>
        <end position="202"/>
    </location>
</feature>
<organism evidence="2">
    <name type="scientific">Timema poppense</name>
    <name type="common">Walking stick</name>
    <dbReference type="NCBI Taxonomy" id="170557"/>
    <lineage>
        <taxon>Eukaryota</taxon>
        <taxon>Metazoa</taxon>
        <taxon>Ecdysozoa</taxon>
        <taxon>Arthropoda</taxon>
        <taxon>Hexapoda</taxon>
        <taxon>Insecta</taxon>
        <taxon>Pterygota</taxon>
        <taxon>Neoptera</taxon>
        <taxon>Polyneoptera</taxon>
        <taxon>Phasmatodea</taxon>
        <taxon>Timematodea</taxon>
        <taxon>Timematoidea</taxon>
        <taxon>Timematidae</taxon>
        <taxon>Timema</taxon>
    </lineage>
</organism>
<feature type="compositionally biased region" description="Polar residues" evidence="1">
    <location>
        <begin position="188"/>
        <end position="202"/>
    </location>
</feature>